<organism evidence="2 3">
    <name type="scientific">Sphaerisporangium flaviroseum</name>
    <dbReference type="NCBI Taxonomy" id="509199"/>
    <lineage>
        <taxon>Bacteria</taxon>
        <taxon>Bacillati</taxon>
        <taxon>Actinomycetota</taxon>
        <taxon>Actinomycetes</taxon>
        <taxon>Streptosporangiales</taxon>
        <taxon>Streptosporangiaceae</taxon>
        <taxon>Sphaerisporangium</taxon>
    </lineage>
</organism>
<dbReference type="Gene3D" id="1.10.260.40">
    <property type="entry name" value="lambda repressor-like DNA-binding domains"/>
    <property type="match status" value="1"/>
</dbReference>
<reference evidence="3" key="1">
    <citation type="journal article" date="2019" name="Int. J. Syst. Evol. Microbiol.">
        <title>The Global Catalogue of Microorganisms (GCM) 10K type strain sequencing project: providing services to taxonomists for standard genome sequencing and annotation.</title>
        <authorList>
            <consortium name="The Broad Institute Genomics Platform"/>
            <consortium name="The Broad Institute Genome Sequencing Center for Infectious Disease"/>
            <person name="Wu L."/>
            <person name="Ma J."/>
        </authorList>
    </citation>
    <scope>NUCLEOTIDE SEQUENCE [LARGE SCALE GENOMIC DNA]</scope>
    <source>
        <strain evidence="3">JCM 16908</strain>
    </source>
</reference>
<proteinExistence type="predicted"/>
<name>A0ABP7HYM4_9ACTN</name>
<evidence type="ECO:0000313" key="2">
    <source>
        <dbReference type="EMBL" id="GAA3801932.1"/>
    </source>
</evidence>
<sequence>MAAEGLVGSRIRTARRRLGLSQLRLAQPELSESYVSLIESGRRIPPRAVVELLAQKLDCSASYLLHGATPEQIDELLRNARTALAQGQVDKGRTGFLQLLSEYELASLPAIQYQVAVGLADCARSVSDLDETIAVLVAMCEHEQVSLEQWTRLSGVLCRCHRRKGDLDQAVHVAVAIVEPGSQHWTEELVELGSELLTAYTERGDLLVAEQLRAQVVAAAEDVGTAPALMSAHTAAAVFAVEAGHGPEALAHVQRVSRCRPPTTRTGCSRPLSTTPS</sequence>
<comment type="caution">
    <text evidence="2">The sequence shown here is derived from an EMBL/GenBank/DDBJ whole genome shotgun (WGS) entry which is preliminary data.</text>
</comment>
<dbReference type="InterPro" id="IPR010982">
    <property type="entry name" value="Lambda_DNA-bd_dom_sf"/>
</dbReference>
<gene>
    <name evidence="2" type="ORF">GCM10022226_22190</name>
</gene>
<protein>
    <recommendedName>
        <fullName evidence="1">HTH cro/C1-type domain-containing protein</fullName>
    </recommendedName>
</protein>
<dbReference type="SMART" id="SM00530">
    <property type="entry name" value="HTH_XRE"/>
    <property type="match status" value="1"/>
</dbReference>
<dbReference type="RefSeq" id="WP_344937514.1">
    <property type="nucleotide sequence ID" value="NZ_BAAAZR010000002.1"/>
</dbReference>
<feature type="domain" description="HTH cro/C1-type" evidence="1">
    <location>
        <begin position="11"/>
        <end position="64"/>
    </location>
</feature>
<evidence type="ECO:0000313" key="3">
    <source>
        <dbReference type="Proteomes" id="UP001500888"/>
    </source>
</evidence>
<dbReference type="Pfam" id="PF13560">
    <property type="entry name" value="HTH_31"/>
    <property type="match status" value="1"/>
</dbReference>
<dbReference type="EMBL" id="BAAAZR010000002">
    <property type="protein sequence ID" value="GAA3801932.1"/>
    <property type="molecule type" value="Genomic_DNA"/>
</dbReference>
<evidence type="ECO:0000259" key="1">
    <source>
        <dbReference type="PROSITE" id="PS50943"/>
    </source>
</evidence>
<dbReference type="PROSITE" id="PS50943">
    <property type="entry name" value="HTH_CROC1"/>
    <property type="match status" value="1"/>
</dbReference>
<dbReference type="Proteomes" id="UP001500888">
    <property type="component" value="Unassembled WGS sequence"/>
</dbReference>
<dbReference type="SUPFAM" id="SSF47413">
    <property type="entry name" value="lambda repressor-like DNA-binding domains"/>
    <property type="match status" value="1"/>
</dbReference>
<dbReference type="CDD" id="cd00093">
    <property type="entry name" value="HTH_XRE"/>
    <property type="match status" value="1"/>
</dbReference>
<dbReference type="InterPro" id="IPR001387">
    <property type="entry name" value="Cro/C1-type_HTH"/>
</dbReference>
<keyword evidence="3" id="KW-1185">Reference proteome</keyword>
<accession>A0ABP7HYM4</accession>